<keyword evidence="1" id="KW-0812">Transmembrane</keyword>
<feature type="transmembrane region" description="Helical" evidence="1">
    <location>
        <begin position="115"/>
        <end position="137"/>
    </location>
</feature>
<keyword evidence="1" id="KW-1133">Transmembrane helix</keyword>
<feature type="chain" id="PRO_5026249617" evidence="2">
    <location>
        <begin position="41"/>
        <end position="154"/>
    </location>
</feature>
<dbReference type="EMBL" id="CM015728">
    <property type="protein sequence ID" value="KAF3702009.1"/>
    <property type="molecule type" value="Genomic_DNA"/>
</dbReference>
<keyword evidence="2" id="KW-0732">Signal</keyword>
<evidence type="ECO:0000313" key="4">
    <source>
        <dbReference type="Proteomes" id="UP000503349"/>
    </source>
</evidence>
<evidence type="ECO:0000313" key="3">
    <source>
        <dbReference type="EMBL" id="KAF3702009.1"/>
    </source>
</evidence>
<sequence>MLIVQMRCPHKRQGKSKVVSVAMFLLNVFLALLATSGAQSGIPQYIQGQWVFGDDILQYDDTDEQYMAAEESTWLDSPPETVELKMVENQNSLTTLEPFVMKEEGLEGESEVWKIALVVVVLLVSLVGSLSMAYYLCVWRGGRIHYQHQKEGYA</sequence>
<gene>
    <name evidence="3" type="ORF">EXN66_Car017697</name>
</gene>
<organism evidence="3 4">
    <name type="scientific">Channa argus</name>
    <name type="common">Northern snakehead</name>
    <name type="synonym">Ophicephalus argus</name>
    <dbReference type="NCBI Taxonomy" id="215402"/>
    <lineage>
        <taxon>Eukaryota</taxon>
        <taxon>Metazoa</taxon>
        <taxon>Chordata</taxon>
        <taxon>Craniata</taxon>
        <taxon>Vertebrata</taxon>
        <taxon>Euteleostomi</taxon>
        <taxon>Actinopterygii</taxon>
        <taxon>Neopterygii</taxon>
        <taxon>Teleostei</taxon>
        <taxon>Neoteleostei</taxon>
        <taxon>Acanthomorphata</taxon>
        <taxon>Anabantaria</taxon>
        <taxon>Anabantiformes</taxon>
        <taxon>Channoidei</taxon>
        <taxon>Channidae</taxon>
        <taxon>Channa</taxon>
    </lineage>
</organism>
<keyword evidence="4" id="KW-1185">Reference proteome</keyword>
<evidence type="ECO:0000256" key="1">
    <source>
        <dbReference type="SAM" id="Phobius"/>
    </source>
</evidence>
<evidence type="ECO:0000256" key="2">
    <source>
        <dbReference type="SAM" id="SignalP"/>
    </source>
</evidence>
<feature type="signal peptide" evidence="2">
    <location>
        <begin position="1"/>
        <end position="40"/>
    </location>
</feature>
<keyword evidence="1" id="KW-0472">Membrane</keyword>
<reference evidence="3 4" key="1">
    <citation type="submission" date="2019-02" db="EMBL/GenBank/DDBJ databases">
        <title>Opniocepnalus argus genome.</title>
        <authorList>
            <person name="Zhou C."/>
            <person name="Xiao S."/>
        </authorList>
    </citation>
    <scope>NUCLEOTIDE SEQUENCE [LARGE SCALE GENOMIC DNA]</scope>
    <source>
        <strain evidence="3">OARG1902GOOAL</strain>
        <tissue evidence="3">Muscle</tissue>
    </source>
</reference>
<dbReference type="Proteomes" id="UP000503349">
    <property type="component" value="Chromosome 17"/>
</dbReference>
<protein>
    <submittedName>
        <fullName evidence="3">Uncharacterized protein</fullName>
    </submittedName>
</protein>
<reference evidence="4" key="2">
    <citation type="submission" date="2019-02" db="EMBL/GenBank/DDBJ databases">
        <title>Opniocepnalus argus Var Kimnra genome.</title>
        <authorList>
            <person name="Zhou C."/>
            <person name="Xiao S."/>
        </authorList>
    </citation>
    <scope>NUCLEOTIDE SEQUENCE [LARGE SCALE GENOMIC DNA]</scope>
</reference>
<proteinExistence type="predicted"/>
<dbReference type="AlphaFoldDB" id="A0A6G1QHZ2"/>
<name>A0A6G1QHZ2_CHAAH</name>
<accession>A0A6G1QHZ2</accession>